<dbReference type="SUPFAM" id="SSF50998">
    <property type="entry name" value="Quinoprotein alcohol dehydrogenase-like"/>
    <property type="match status" value="1"/>
</dbReference>
<dbReference type="InterPro" id="IPR039535">
    <property type="entry name" value="ASST-like"/>
</dbReference>
<dbReference type="AlphaFoldDB" id="A0A2T0ZXW3"/>
<evidence type="ECO:0000313" key="3">
    <source>
        <dbReference type="EMBL" id="PRZ41199.1"/>
    </source>
</evidence>
<protein>
    <submittedName>
        <fullName evidence="3">Arylsulfotransferase ASST</fullName>
    </submittedName>
</protein>
<dbReference type="EMBL" id="PVUE01000011">
    <property type="protein sequence ID" value="PRZ41199.1"/>
    <property type="molecule type" value="Genomic_DNA"/>
</dbReference>
<keyword evidence="4" id="KW-1185">Reference proteome</keyword>
<evidence type="ECO:0000256" key="2">
    <source>
        <dbReference type="SAM" id="SignalP"/>
    </source>
</evidence>
<feature type="region of interest" description="Disordered" evidence="1">
    <location>
        <begin position="219"/>
        <end position="241"/>
    </location>
</feature>
<comment type="caution">
    <text evidence="3">The sequence shown here is derived from an EMBL/GenBank/DDBJ whole genome shotgun (WGS) entry which is preliminary data.</text>
</comment>
<dbReference type="RefSeq" id="WP_106349573.1">
    <property type="nucleotide sequence ID" value="NZ_PVUE01000011.1"/>
</dbReference>
<feature type="signal peptide" evidence="2">
    <location>
        <begin position="1"/>
        <end position="29"/>
    </location>
</feature>
<dbReference type="PANTHER" id="PTHR35340">
    <property type="entry name" value="PQQ ENZYME REPEAT PROTEIN-RELATED"/>
    <property type="match status" value="1"/>
</dbReference>
<feature type="chain" id="PRO_5039472141" evidence="2">
    <location>
        <begin position="30"/>
        <end position="494"/>
    </location>
</feature>
<dbReference type="InterPro" id="IPR011047">
    <property type="entry name" value="Quinoprotein_ADH-like_sf"/>
</dbReference>
<dbReference type="Pfam" id="PF14269">
    <property type="entry name" value="Arylsulfotran_2"/>
    <property type="match status" value="1"/>
</dbReference>
<evidence type="ECO:0000256" key="1">
    <source>
        <dbReference type="SAM" id="MobiDB-lite"/>
    </source>
</evidence>
<keyword evidence="2" id="KW-0732">Signal</keyword>
<sequence>MIQRPQRRKSARRSAYLLSLALVATGCSSSPEEPEVAPAHQYASRPDLAAPIAEPTSPGLAPARISDHVVLLGPKGETCPTDGPLITDTSGEPVWIGPNGDEVFDLRVQQYQGQPVLTWWSGKLAKGYGYGGVTVMDTSYKKIATVTTGGDVKKGNADAHEARITAHGTMLVTAYVPVKHDLTKVGGPKDGWILDGVIQEINIATGAVVFEWHSLDHVPVTDTKSKPEGDPDKDDDDSGTKDAPFDYFHINSISEDTDGSLLVSARNTHSVYSISRDSGDVNWILGGKSSDFKMGEGTTFAWQHDAERQADGTLTLYDNSALPATAENSRGLRLSLDMASMTATVVTEYLPPTNRLSGSQGSVDVLDNGNVFVGWGSKGYYSEYKADGTLISDMAIGGCQSYRTFKQPWVATPTDSPAAVLDDDKATIKVSWNGATEVASWRLITGPDKANASAQSPVPMKHFETSLPVPDGSTYVAVQALNAHGLVIGETEPA</sequence>
<dbReference type="InterPro" id="IPR053143">
    <property type="entry name" value="Arylsulfate_ST"/>
</dbReference>
<dbReference type="GO" id="GO:0016740">
    <property type="term" value="F:transferase activity"/>
    <property type="evidence" value="ECO:0007669"/>
    <property type="project" value="UniProtKB-KW"/>
</dbReference>
<reference evidence="3 4" key="1">
    <citation type="submission" date="2018-03" db="EMBL/GenBank/DDBJ databases">
        <title>Genomic Encyclopedia of Archaeal and Bacterial Type Strains, Phase II (KMG-II): from individual species to whole genera.</title>
        <authorList>
            <person name="Goeker M."/>
        </authorList>
    </citation>
    <scope>NUCLEOTIDE SEQUENCE [LARGE SCALE GENOMIC DNA]</scope>
    <source>
        <strain evidence="3 4">DSM 100065</strain>
    </source>
</reference>
<gene>
    <name evidence="3" type="ORF">CLV47_11175</name>
</gene>
<accession>A0A2T0ZXW3</accession>
<organism evidence="3 4">
    <name type="scientific">Antricoccus suffuscus</name>
    <dbReference type="NCBI Taxonomy" id="1629062"/>
    <lineage>
        <taxon>Bacteria</taxon>
        <taxon>Bacillati</taxon>
        <taxon>Actinomycetota</taxon>
        <taxon>Actinomycetes</taxon>
        <taxon>Geodermatophilales</taxon>
        <taxon>Antricoccaceae</taxon>
        <taxon>Antricoccus</taxon>
    </lineage>
</organism>
<dbReference type="OrthoDB" id="3225323at2"/>
<proteinExistence type="predicted"/>
<dbReference type="PANTHER" id="PTHR35340:SF5">
    <property type="entry name" value="ASST-DOMAIN-CONTAINING PROTEIN"/>
    <property type="match status" value="1"/>
</dbReference>
<keyword evidence="3" id="KW-0808">Transferase</keyword>
<name>A0A2T0ZXW3_9ACTN</name>
<dbReference type="PROSITE" id="PS51257">
    <property type="entry name" value="PROKAR_LIPOPROTEIN"/>
    <property type="match status" value="1"/>
</dbReference>
<dbReference type="Proteomes" id="UP000237752">
    <property type="component" value="Unassembled WGS sequence"/>
</dbReference>
<evidence type="ECO:0000313" key="4">
    <source>
        <dbReference type="Proteomes" id="UP000237752"/>
    </source>
</evidence>